<gene>
    <name evidence="11" type="primary">OR78</name>
</gene>
<keyword evidence="8 11" id="KW-0675">Receptor</keyword>
<keyword evidence="2" id="KW-1003">Cell membrane</keyword>
<evidence type="ECO:0000256" key="7">
    <source>
        <dbReference type="ARBA" id="ARBA00023136"/>
    </source>
</evidence>
<evidence type="ECO:0000256" key="5">
    <source>
        <dbReference type="ARBA" id="ARBA00022725"/>
    </source>
</evidence>
<proteinExistence type="evidence at transcript level"/>
<feature type="transmembrane region" description="Helical" evidence="10">
    <location>
        <begin position="137"/>
        <end position="157"/>
    </location>
</feature>
<dbReference type="GO" id="GO:0007165">
    <property type="term" value="P:signal transduction"/>
    <property type="evidence" value="ECO:0007669"/>
    <property type="project" value="UniProtKB-KW"/>
</dbReference>
<keyword evidence="7 10" id="KW-0472">Membrane</keyword>
<feature type="transmembrane region" description="Helical" evidence="10">
    <location>
        <begin position="45"/>
        <end position="70"/>
    </location>
</feature>
<evidence type="ECO:0000256" key="6">
    <source>
        <dbReference type="ARBA" id="ARBA00022989"/>
    </source>
</evidence>
<reference evidence="11" key="1">
    <citation type="submission" date="2020-06" db="EMBL/GenBank/DDBJ databases">
        <authorList>
            <person name="Sheng S."/>
        </authorList>
    </citation>
    <scope>NUCLEOTIDE SEQUENCE</scope>
    <source>
        <tissue evidence="11">Antenna</tissue>
    </source>
</reference>
<evidence type="ECO:0000313" key="11">
    <source>
        <dbReference type="EMBL" id="QNL15022.1"/>
    </source>
</evidence>
<dbReference type="PANTHER" id="PTHR21137">
    <property type="entry name" value="ODORANT RECEPTOR"/>
    <property type="match status" value="1"/>
</dbReference>
<dbReference type="GO" id="GO:0004984">
    <property type="term" value="F:olfactory receptor activity"/>
    <property type="evidence" value="ECO:0007669"/>
    <property type="project" value="InterPro"/>
</dbReference>
<accession>A0A7G8Z997</accession>
<name>A0A7G8Z997_9HYME</name>
<dbReference type="AlphaFoldDB" id="A0A7G8Z997"/>
<organism evidence="11">
    <name type="scientific">Aulacocentrum confusum</name>
    <dbReference type="NCBI Taxonomy" id="2767324"/>
    <lineage>
        <taxon>Eukaryota</taxon>
        <taxon>Metazoa</taxon>
        <taxon>Ecdysozoa</taxon>
        <taxon>Arthropoda</taxon>
        <taxon>Hexapoda</taxon>
        <taxon>Insecta</taxon>
        <taxon>Pterygota</taxon>
        <taxon>Neoptera</taxon>
        <taxon>Endopterygota</taxon>
        <taxon>Hymenoptera</taxon>
        <taxon>Apocrita</taxon>
        <taxon>Ichneumonoidea</taxon>
        <taxon>Braconidae</taxon>
        <taxon>Macrocentrinae</taxon>
        <taxon>Aulacocentrum</taxon>
    </lineage>
</organism>
<evidence type="ECO:0000256" key="8">
    <source>
        <dbReference type="ARBA" id="ARBA00023170"/>
    </source>
</evidence>
<evidence type="ECO:0000256" key="9">
    <source>
        <dbReference type="ARBA" id="ARBA00023224"/>
    </source>
</evidence>
<evidence type="ECO:0000256" key="4">
    <source>
        <dbReference type="ARBA" id="ARBA00022692"/>
    </source>
</evidence>
<sequence>MGIKNNFVHFDTDRQYTLQYMKYIFKYLGIWSIVSNESTKFDRTLTYILIPILICAMLFTFLPCILNIILTDVDAASILNSTGPLNYCALNFFKYCILLCRSGSIRRCLNHIYSDWQMIIRPDDKNKILHYAKFSRTLTWVCGVSIYTSGLTFNLVFPIGMNLMNPNNNSLRILVYQGHEIYINTQSSPQYEFLLISHALCGTTLFTLMTGACNMAATFAGHVYGQVDIIQSRLECLMNPEKNNQNILESVHSRVSFIIRAHVRIIKFVVKNM</sequence>
<dbReference type="EMBL" id="MT671018">
    <property type="protein sequence ID" value="QNL15022.1"/>
    <property type="molecule type" value="mRNA"/>
</dbReference>
<evidence type="ECO:0000256" key="1">
    <source>
        <dbReference type="ARBA" id="ARBA00004651"/>
    </source>
</evidence>
<keyword evidence="3" id="KW-0716">Sensory transduction</keyword>
<dbReference type="GO" id="GO:0005549">
    <property type="term" value="F:odorant binding"/>
    <property type="evidence" value="ECO:0007669"/>
    <property type="project" value="InterPro"/>
</dbReference>
<dbReference type="GO" id="GO:0005886">
    <property type="term" value="C:plasma membrane"/>
    <property type="evidence" value="ECO:0007669"/>
    <property type="project" value="UniProtKB-SubCell"/>
</dbReference>
<comment type="subcellular location">
    <subcellularLocation>
        <location evidence="1">Cell membrane</location>
        <topology evidence="1">Multi-pass membrane protein</topology>
    </subcellularLocation>
</comment>
<evidence type="ECO:0000256" key="3">
    <source>
        <dbReference type="ARBA" id="ARBA00022606"/>
    </source>
</evidence>
<evidence type="ECO:0000256" key="10">
    <source>
        <dbReference type="SAM" id="Phobius"/>
    </source>
</evidence>
<keyword evidence="5" id="KW-0552">Olfaction</keyword>
<evidence type="ECO:0000256" key="2">
    <source>
        <dbReference type="ARBA" id="ARBA00022475"/>
    </source>
</evidence>
<keyword evidence="9" id="KW-0807">Transducer</keyword>
<protein>
    <submittedName>
        <fullName evidence="11">Olfactory receptor 78</fullName>
    </submittedName>
</protein>
<keyword evidence="6 10" id="KW-1133">Transmembrane helix</keyword>
<keyword evidence="4 10" id="KW-0812">Transmembrane</keyword>
<dbReference type="InterPro" id="IPR004117">
    <property type="entry name" value="7tm6_olfct_rcpt"/>
</dbReference>
<dbReference type="PANTHER" id="PTHR21137:SF35">
    <property type="entry name" value="ODORANT RECEPTOR 19A-RELATED"/>
    <property type="match status" value="1"/>
</dbReference>